<evidence type="ECO:0000259" key="5">
    <source>
        <dbReference type="PROSITE" id="PS50921"/>
    </source>
</evidence>
<dbReference type="PROSITE" id="PS50921">
    <property type="entry name" value="ANTAR"/>
    <property type="match status" value="1"/>
</dbReference>
<evidence type="ECO:0000313" key="7">
    <source>
        <dbReference type="Proteomes" id="UP000640489"/>
    </source>
</evidence>
<sequence>MDTTPSAFTTPEPQEPIELAAAFAELQNLVLDGPDVTAFLQELSALAAAIVPGTHCGITLRRDGQIATVVSSDEVAMRMDEVQYMRGRGPCLAAIHEGIRVEVRDMETETRWGDYAGHAVANGIHSVCSVPLILDGKTWGALNLFAATPHAFTDHDITRAEAFTAQAATALTILLRHASHTVLDDQLGEALATRALIDQALGILMVTRKISAHEAFEILRHSSQTSNRKVSTIAAELIESLTGHPPEPPRPLAQRS</sequence>
<dbReference type="AlphaFoldDB" id="A0A930V9D0"/>
<dbReference type="Pfam" id="PF03861">
    <property type="entry name" value="ANTAR"/>
    <property type="match status" value="1"/>
</dbReference>
<dbReference type="Proteomes" id="UP000640489">
    <property type="component" value="Unassembled WGS sequence"/>
</dbReference>
<keyword evidence="2" id="KW-0418">Kinase</keyword>
<dbReference type="InterPro" id="IPR029016">
    <property type="entry name" value="GAF-like_dom_sf"/>
</dbReference>
<evidence type="ECO:0000256" key="1">
    <source>
        <dbReference type="ARBA" id="ARBA00022679"/>
    </source>
</evidence>
<dbReference type="Pfam" id="PF13185">
    <property type="entry name" value="GAF_2"/>
    <property type="match status" value="1"/>
</dbReference>
<dbReference type="Gene3D" id="3.30.450.40">
    <property type="match status" value="1"/>
</dbReference>
<dbReference type="GO" id="GO:0016301">
    <property type="term" value="F:kinase activity"/>
    <property type="evidence" value="ECO:0007669"/>
    <property type="project" value="UniProtKB-KW"/>
</dbReference>
<dbReference type="InterPro" id="IPR005561">
    <property type="entry name" value="ANTAR"/>
</dbReference>
<evidence type="ECO:0000313" key="6">
    <source>
        <dbReference type="EMBL" id="MBF4762303.1"/>
    </source>
</evidence>
<dbReference type="InterPro" id="IPR003018">
    <property type="entry name" value="GAF"/>
</dbReference>
<dbReference type="SUPFAM" id="SSF55781">
    <property type="entry name" value="GAF domain-like"/>
    <property type="match status" value="1"/>
</dbReference>
<gene>
    <name evidence="6" type="ORF">ISU07_04125</name>
</gene>
<dbReference type="GO" id="GO:0003723">
    <property type="term" value="F:RNA binding"/>
    <property type="evidence" value="ECO:0007669"/>
    <property type="project" value="InterPro"/>
</dbReference>
<dbReference type="InterPro" id="IPR012074">
    <property type="entry name" value="GAF_ANTAR"/>
</dbReference>
<dbReference type="RefSeq" id="WP_194705433.1">
    <property type="nucleotide sequence ID" value="NZ_JADKPN010000001.1"/>
</dbReference>
<organism evidence="6 7">
    <name type="scientific">Nocardioides islandensis</name>
    <dbReference type="NCBI Taxonomy" id="433663"/>
    <lineage>
        <taxon>Bacteria</taxon>
        <taxon>Bacillati</taxon>
        <taxon>Actinomycetota</taxon>
        <taxon>Actinomycetes</taxon>
        <taxon>Propionibacteriales</taxon>
        <taxon>Nocardioidaceae</taxon>
        <taxon>Nocardioides</taxon>
    </lineage>
</organism>
<dbReference type="SMART" id="SM00065">
    <property type="entry name" value="GAF"/>
    <property type="match status" value="1"/>
</dbReference>
<dbReference type="PIRSF" id="PIRSF036625">
    <property type="entry name" value="GAF_ANTAR"/>
    <property type="match status" value="1"/>
</dbReference>
<evidence type="ECO:0000256" key="2">
    <source>
        <dbReference type="ARBA" id="ARBA00022777"/>
    </source>
</evidence>
<dbReference type="InterPro" id="IPR036388">
    <property type="entry name" value="WH-like_DNA-bd_sf"/>
</dbReference>
<accession>A0A930V9D0</accession>
<keyword evidence="4" id="KW-0804">Transcription</keyword>
<evidence type="ECO:0000256" key="4">
    <source>
        <dbReference type="ARBA" id="ARBA00023163"/>
    </source>
</evidence>
<dbReference type="SMART" id="SM01012">
    <property type="entry name" value="ANTAR"/>
    <property type="match status" value="1"/>
</dbReference>
<keyword evidence="3" id="KW-0805">Transcription regulation</keyword>
<proteinExistence type="predicted"/>
<comment type="caution">
    <text evidence="6">The sequence shown here is derived from an EMBL/GenBank/DDBJ whole genome shotgun (WGS) entry which is preliminary data.</text>
</comment>
<name>A0A930V9D0_9ACTN</name>
<evidence type="ECO:0000256" key="3">
    <source>
        <dbReference type="ARBA" id="ARBA00023015"/>
    </source>
</evidence>
<keyword evidence="1" id="KW-0808">Transferase</keyword>
<keyword evidence="7" id="KW-1185">Reference proteome</keyword>
<dbReference type="Gene3D" id="1.10.10.10">
    <property type="entry name" value="Winged helix-like DNA-binding domain superfamily/Winged helix DNA-binding domain"/>
    <property type="match status" value="1"/>
</dbReference>
<dbReference type="SUPFAM" id="SSF52172">
    <property type="entry name" value="CheY-like"/>
    <property type="match status" value="1"/>
</dbReference>
<protein>
    <submittedName>
        <fullName evidence="6">GAF and ANTAR domain-containing protein</fullName>
    </submittedName>
</protein>
<feature type="domain" description="ANTAR" evidence="5">
    <location>
        <begin position="177"/>
        <end position="238"/>
    </location>
</feature>
<dbReference type="EMBL" id="JADKPN010000001">
    <property type="protein sequence ID" value="MBF4762303.1"/>
    <property type="molecule type" value="Genomic_DNA"/>
</dbReference>
<reference evidence="6" key="1">
    <citation type="submission" date="2020-11" db="EMBL/GenBank/DDBJ databases">
        <title>Nocardioides sp. nov., isolated from Soil of Cynanchum wilfordii Hemsley rhizosphere.</title>
        <authorList>
            <person name="Lee J.-S."/>
            <person name="Suh M.K."/>
            <person name="Kim J.-S."/>
        </authorList>
    </citation>
    <scope>NUCLEOTIDE SEQUENCE</scope>
    <source>
        <strain evidence="6">KCTC 19275</strain>
    </source>
</reference>
<dbReference type="InterPro" id="IPR011006">
    <property type="entry name" value="CheY-like_superfamily"/>
</dbReference>